<sequence>MKVSNILMATVATGVLSIGVLTGTAEEANAKTYSQNGIILHDDSLLLDHELSYVDTLLDENTSDFTKQKLQKYFADQGLYSVSDIVKKAEKDGLDISKYKHLIK</sequence>
<dbReference type="EMBL" id="LT906462">
    <property type="protein sequence ID" value="SNV69673.1"/>
    <property type="molecule type" value="Genomic_DNA"/>
</dbReference>
<dbReference type="NCBIfam" id="NF033694">
    <property type="entry name" value="perox_inhi_SPIN"/>
    <property type="match status" value="1"/>
</dbReference>
<reference evidence="1 2" key="1">
    <citation type="submission" date="2017-06" db="EMBL/GenBank/DDBJ databases">
        <authorList>
            <consortium name="Pathogen Informatics"/>
        </authorList>
    </citation>
    <scope>NUCLEOTIDE SEQUENCE [LARGE SCALE GENOMIC DNA]</scope>
    <source>
        <strain evidence="1 2">NCTC13839</strain>
    </source>
</reference>
<dbReference type="AlphaFoldDB" id="A0A239ZF85"/>
<proteinExistence type="predicted"/>
<organism evidence="1 2">
    <name type="scientific">Mammaliicoccus stepanovicii</name>
    <dbReference type="NCBI Taxonomy" id="643214"/>
    <lineage>
        <taxon>Bacteria</taxon>
        <taxon>Bacillati</taxon>
        <taxon>Bacillota</taxon>
        <taxon>Bacilli</taxon>
        <taxon>Bacillales</taxon>
        <taxon>Staphylococcaceae</taxon>
        <taxon>Mammaliicoccus</taxon>
    </lineage>
</organism>
<dbReference type="KEGG" id="sste:SAMEA4384403_1479"/>
<evidence type="ECO:0000313" key="1">
    <source>
        <dbReference type="EMBL" id="SNV69673.1"/>
    </source>
</evidence>
<keyword evidence="2" id="KW-1185">Reference proteome</keyword>
<name>A0A239ZF85_9STAP</name>
<evidence type="ECO:0000313" key="2">
    <source>
        <dbReference type="Proteomes" id="UP000242084"/>
    </source>
</evidence>
<dbReference type="OrthoDB" id="2399557at2"/>
<dbReference type="Proteomes" id="UP000242084">
    <property type="component" value="Chromosome 1"/>
</dbReference>
<protein>
    <submittedName>
        <fullName evidence="1">Exported protein</fullName>
    </submittedName>
</protein>
<dbReference type="RefSeq" id="WP_095088201.1">
    <property type="nucleotide sequence ID" value="NZ_BMDM01000005.1"/>
</dbReference>
<gene>
    <name evidence="1" type="ORF">SAMEA4384403_01479</name>
</gene>
<accession>A0A239ZF85</accession>